<evidence type="ECO:0000256" key="1">
    <source>
        <dbReference type="SAM" id="SignalP"/>
    </source>
</evidence>
<evidence type="ECO:0008006" key="4">
    <source>
        <dbReference type="Google" id="ProtNLM"/>
    </source>
</evidence>
<evidence type="ECO:0000313" key="2">
    <source>
        <dbReference type="EMBL" id="KAK3585628.1"/>
    </source>
</evidence>
<reference evidence="2" key="2">
    <citation type="journal article" date="2021" name="Genome Biol. Evol.">
        <title>Developing a high-quality reference genome for a parasitic bivalve with doubly uniparental inheritance (Bivalvia: Unionida).</title>
        <authorList>
            <person name="Smith C.H."/>
        </authorList>
    </citation>
    <scope>NUCLEOTIDE SEQUENCE</scope>
    <source>
        <strain evidence="2">CHS0354</strain>
        <tissue evidence="2">Mantle</tissue>
    </source>
</reference>
<dbReference type="AlphaFoldDB" id="A0AAE0VPC4"/>
<feature type="signal peptide" evidence="1">
    <location>
        <begin position="1"/>
        <end position="21"/>
    </location>
</feature>
<comment type="caution">
    <text evidence="2">The sequence shown here is derived from an EMBL/GenBank/DDBJ whole genome shotgun (WGS) entry which is preliminary data.</text>
</comment>
<name>A0AAE0VPC4_9BIVA</name>
<sequence>MTELLWACALFLLFGTGDAQAQMCTPDYRETVNQCVYFLSTAINTASTGVVMESASPLLFMRTICERPDYREALACAINGLKVCEKVIGYPEEVLLILRNIDEPFLNKLCGYMPVFEQNLPCLNGIINSSSVQECIRPTVNIKDPCRSNVVGVTCTFNEVQTTCPAISQLFLEVRQLDFEPSCPIGECITEYGVCGGNFQRNMPPEAVQRHAIDLPAFGHKIQYICGSGRYYVECMMKGGLCGSFNTLMTVPLMFGIEFEPASYLVNHGCKDINTLTSKLTCLEEQFASQEFQACFSENVYSMSSLSSTQYGVMSCGMYHGTTNCMNSIIAKQCGQDAVDYYIKWSPAVFRLTKGCGSWKVSSASSMEKITGLTLIQLSFVLLFLLKK</sequence>
<dbReference type="Proteomes" id="UP001195483">
    <property type="component" value="Unassembled WGS sequence"/>
</dbReference>
<accession>A0AAE0VPC4</accession>
<proteinExistence type="predicted"/>
<reference evidence="2" key="1">
    <citation type="journal article" date="2021" name="Genome Biol. Evol.">
        <title>A High-Quality Reference Genome for a Parasitic Bivalve with Doubly Uniparental Inheritance (Bivalvia: Unionida).</title>
        <authorList>
            <person name="Smith C.H."/>
        </authorList>
    </citation>
    <scope>NUCLEOTIDE SEQUENCE</scope>
    <source>
        <strain evidence="2">CHS0354</strain>
    </source>
</reference>
<evidence type="ECO:0000313" key="3">
    <source>
        <dbReference type="Proteomes" id="UP001195483"/>
    </source>
</evidence>
<dbReference type="EMBL" id="JAEAOA010000333">
    <property type="protein sequence ID" value="KAK3585628.1"/>
    <property type="molecule type" value="Genomic_DNA"/>
</dbReference>
<reference evidence="2" key="3">
    <citation type="submission" date="2023-05" db="EMBL/GenBank/DDBJ databases">
        <authorList>
            <person name="Smith C.H."/>
        </authorList>
    </citation>
    <scope>NUCLEOTIDE SEQUENCE</scope>
    <source>
        <strain evidence="2">CHS0354</strain>
        <tissue evidence="2">Mantle</tissue>
    </source>
</reference>
<keyword evidence="1" id="KW-0732">Signal</keyword>
<protein>
    <recommendedName>
        <fullName evidence="4">DUF19 domain-containing protein</fullName>
    </recommendedName>
</protein>
<keyword evidence="3" id="KW-1185">Reference proteome</keyword>
<feature type="chain" id="PRO_5042174397" description="DUF19 domain-containing protein" evidence="1">
    <location>
        <begin position="22"/>
        <end position="388"/>
    </location>
</feature>
<organism evidence="2 3">
    <name type="scientific">Potamilus streckersoni</name>
    <dbReference type="NCBI Taxonomy" id="2493646"/>
    <lineage>
        <taxon>Eukaryota</taxon>
        <taxon>Metazoa</taxon>
        <taxon>Spiralia</taxon>
        <taxon>Lophotrochozoa</taxon>
        <taxon>Mollusca</taxon>
        <taxon>Bivalvia</taxon>
        <taxon>Autobranchia</taxon>
        <taxon>Heteroconchia</taxon>
        <taxon>Palaeoheterodonta</taxon>
        <taxon>Unionida</taxon>
        <taxon>Unionoidea</taxon>
        <taxon>Unionidae</taxon>
        <taxon>Ambleminae</taxon>
        <taxon>Lampsilini</taxon>
        <taxon>Potamilus</taxon>
    </lineage>
</organism>
<gene>
    <name evidence="2" type="ORF">CHS0354_004546</name>
</gene>